<evidence type="ECO:0000259" key="2">
    <source>
        <dbReference type="Pfam" id="PF11575"/>
    </source>
</evidence>
<accession>A0A0H3FGE8</accession>
<dbReference type="InterPro" id="IPR022770">
    <property type="entry name" value="IucA/IucC-like_C"/>
</dbReference>
<feature type="domain" description="Ferric siderophore reductase C-terminal" evidence="2">
    <location>
        <begin position="218"/>
        <end position="238"/>
    </location>
</feature>
<evidence type="ECO:0000313" key="3">
    <source>
        <dbReference type="EMBL" id="ADW74017.1"/>
    </source>
</evidence>
<dbReference type="Proteomes" id="UP000007257">
    <property type="component" value="Chromosome"/>
</dbReference>
<reference evidence="4" key="1">
    <citation type="submission" date="2011-01" db="EMBL/GenBank/DDBJ databases">
        <title>Complete sequence of chromosome of Rahnella sp. Y9602.</title>
        <authorList>
            <consortium name="US DOE Joint Genome Institute"/>
            <person name="Lucas S."/>
            <person name="Copeland A."/>
            <person name="Lapidus A."/>
            <person name="Cheng J.-F."/>
            <person name="Goodwin L."/>
            <person name="Pitluck S."/>
            <person name="Lu M."/>
            <person name="Detter J.C."/>
            <person name="Han C."/>
            <person name="Tapia R."/>
            <person name="Land M."/>
            <person name="Hauser L."/>
            <person name="Kyrpides N."/>
            <person name="Ivanova N."/>
            <person name="Ovchinnikova G."/>
            <person name="Pagani I."/>
            <person name="Sobecky P.A."/>
            <person name="Martinez R.J."/>
            <person name="Woyke T."/>
        </authorList>
    </citation>
    <scope>NUCLEOTIDE SEQUENCE [LARGE SCALE GENOMIC DNA]</scope>
    <source>
        <strain evidence="4">Y9602</strain>
    </source>
</reference>
<dbReference type="RefSeq" id="WP_013575717.1">
    <property type="nucleotide sequence ID" value="NC_015061.1"/>
</dbReference>
<gene>
    <name evidence="3" type="ordered locus">Rahaq_2410</name>
</gene>
<reference evidence="3 4" key="2">
    <citation type="journal article" date="2012" name="J. Bacteriol.">
        <title>Complete Genome Sequence of Rahnella sp. Strain Y9602, a Gammaproteobacterium Isolate from Metal- and Radionuclide-Contaminated Soil.</title>
        <authorList>
            <person name="Martinez R.J."/>
            <person name="Bruce D."/>
            <person name="Detter C."/>
            <person name="Goodwin L.A."/>
            <person name="Han J."/>
            <person name="Han C.S."/>
            <person name="Held B."/>
            <person name="Land M.L."/>
            <person name="Mikhailova N."/>
            <person name="Nolan M."/>
            <person name="Pennacchio L."/>
            <person name="Pitluck S."/>
            <person name="Tapia R."/>
            <person name="Woyke T."/>
            <person name="Sobecky P.A."/>
        </authorList>
    </citation>
    <scope>NUCLEOTIDE SEQUENCE [LARGE SCALE GENOMIC DNA]</scope>
    <source>
        <strain evidence="3 4">Y9602</strain>
    </source>
</reference>
<proteinExistence type="predicted"/>
<dbReference type="AlphaFoldDB" id="A0A0H3FGE8"/>
<dbReference type="InterPro" id="IPR008090">
    <property type="entry name" value="Fe_iron_reduct"/>
</dbReference>
<dbReference type="InterPro" id="IPR024726">
    <property type="entry name" value="FhuF_C"/>
</dbReference>
<feature type="domain" description="Aerobactin siderophore biosynthesis IucA/IucC-like C-terminal" evidence="1">
    <location>
        <begin position="69"/>
        <end position="210"/>
    </location>
</feature>
<dbReference type="HOGENOM" id="CLU_088228_0_0_6"/>
<sequence>MMQTLLDSFRETPVSWVAETFKPMTPLVTNAVPMSLLTTAEGCASVLKRYLDANAADAAKCDTRRARISMWSQWYFATLLPSWVIVSLRHGWQLPIAAENVYLCMQEEGLPAQIYLDGEGEALTSAEPMARFDVMIEQQLRPVCEALAEFSGLKPGIYWSNAAIRVGWGVKQAELVNADISDGMRLMESRELRYGGKNPLFQPLRAEDPSDPDSPQYRKQCCLRYDLADHAMCPSCPLLLAERKSGKRRKTVAG</sequence>
<name>A0A0H3FGE8_RAHSY</name>
<evidence type="ECO:0000313" key="4">
    <source>
        <dbReference type="Proteomes" id="UP000007257"/>
    </source>
</evidence>
<dbReference type="GO" id="GO:0003824">
    <property type="term" value="F:catalytic activity"/>
    <property type="evidence" value="ECO:0007669"/>
    <property type="project" value="UniProtKB-ARBA"/>
</dbReference>
<protein>
    <recommendedName>
        <fullName evidence="5">Ferric iron reductase</fullName>
    </recommendedName>
</protein>
<dbReference type="OrthoDB" id="5918327at2"/>
<evidence type="ECO:0000259" key="1">
    <source>
        <dbReference type="Pfam" id="PF06276"/>
    </source>
</evidence>
<dbReference type="eggNOG" id="COG4114">
    <property type="taxonomic scope" value="Bacteria"/>
</dbReference>
<dbReference type="GO" id="GO:0051537">
    <property type="term" value="F:2 iron, 2 sulfur cluster binding"/>
    <property type="evidence" value="ECO:0007669"/>
    <property type="project" value="InterPro"/>
</dbReference>
<organism evidence="3 4">
    <name type="scientific">Rahnella sp. (strain Y9602)</name>
    <dbReference type="NCBI Taxonomy" id="2703885"/>
    <lineage>
        <taxon>Bacteria</taxon>
        <taxon>Pseudomonadati</taxon>
        <taxon>Pseudomonadota</taxon>
        <taxon>Gammaproteobacteria</taxon>
        <taxon>Enterobacterales</taxon>
        <taxon>Yersiniaceae</taxon>
        <taxon>Rahnella</taxon>
    </lineage>
</organism>
<dbReference type="KEGG" id="rah:Rahaq_2410"/>
<evidence type="ECO:0008006" key="5">
    <source>
        <dbReference type="Google" id="ProtNLM"/>
    </source>
</evidence>
<dbReference type="NCBIfam" id="TIGR03951">
    <property type="entry name" value="Fe_III_red_FhuF"/>
    <property type="match status" value="1"/>
</dbReference>
<dbReference type="Pfam" id="PF06276">
    <property type="entry name" value="FhuF"/>
    <property type="match status" value="1"/>
</dbReference>
<dbReference type="EMBL" id="CP002505">
    <property type="protein sequence ID" value="ADW74017.1"/>
    <property type="molecule type" value="Genomic_DNA"/>
</dbReference>
<dbReference type="Pfam" id="PF11575">
    <property type="entry name" value="FhuF_C"/>
    <property type="match status" value="1"/>
</dbReference>